<dbReference type="SMART" id="SM00267">
    <property type="entry name" value="GGDEF"/>
    <property type="match status" value="1"/>
</dbReference>
<comment type="caution">
    <text evidence="4">The sequence shown here is derived from an EMBL/GenBank/DDBJ whole genome shotgun (WGS) entry which is preliminary data.</text>
</comment>
<dbReference type="OrthoDB" id="9814202at2"/>
<dbReference type="InterPro" id="IPR035919">
    <property type="entry name" value="EAL_sf"/>
</dbReference>
<dbReference type="Proteomes" id="UP000435802">
    <property type="component" value="Unassembled WGS sequence"/>
</dbReference>
<feature type="domain" description="EAL" evidence="2">
    <location>
        <begin position="475"/>
        <end position="724"/>
    </location>
</feature>
<dbReference type="InterPro" id="IPR001633">
    <property type="entry name" value="EAL_dom"/>
</dbReference>
<dbReference type="InterPro" id="IPR000160">
    <property type="entry name" value="GGDEF_dom"/>
</dbReference>
<keyword evidence="5" id="KW-1185">Reference proteome</keyword>
<dbReference type="Gene3D" id="3.20.20.450">
    <property type="entry name" value="EAL domain"/>
    <property type="match status" value="1"/>
</dbReference>
<dbReference type="PANTHER" id="PTHR44757:SF2">
    <property type="entry name" value="BIOFILM ARCHITECTURE MAINTENANCE PROTEIN MBAA"/>
    <property type="match status" value="1"/>
</dbReference>
<evidence type="ECO:0000259" key="2">
    <source>
        <dbReference type="PROSITE" id="PS50883"/>
    </source>
</evidence>
<dbReference type="PROSITE" id="PS50883">
    <property type="entry name" value="EAL"/>
    <property type="match status" value="1"/>
</dbReference>
<dbReference type="EMBL" id="WUMK01000007">
    <property type="protein sequence ID" value="MXN47395.1"/>
    <property type="molecule type" value="Genomic_DNA"/>
</dbReference>
<reference evidence="4 5" key="1">
    <citation type="submission" date="2019-12" db="EMBL/GenBank/DDBJ databases">
        <title>Shinella kummerowiae sp. nov., a symbiotic bacterium isolated from root nodules of the herbal legume Kummerowia stipulacea.</title>
        <authorList>
            <person name="Gao J."/>
        </authorList>
    </citation>
    <scope>NUCLEOTIDE SEQUENCE [LARGE SCALE GENOMIC DNA]</scope>
    <source>
        <strain evidence="4 5">CCBAU 25048</strain>
    </source>
</reference>
<keyword evidence="1" id="KW-1133">Transmembrane helix</keyword>
<feature type="transmembrane region" description="Helical" evidence="1">
    <location>
        <begin position="266"/>
        <end position="290"/>
    </location>
</feature>
<sequence>MLRLARHLSSMIGARRLVVVLGVLASFAVVVSIATILIMMALGFLATRANELDEERTQQAVFGALSSLRSSLVTTVRDYAVWDDAVQAIYGQVDMPWLVTNFGLATEGGPLFDTVFLIDENGRTILAYRNGVPLEADARSYGGTVFADLYDKVIKAGLEPGEELGAFLRTPNGPAVAAVSAVRPMSDAVKAPAHALRTLFIIRHLSPARIARIADNFLISGLMLTEEEPAKGMAVPLTNPGGMVLGYLSWTPDAPGDKSYAQVRPLVLLALGGVIIFFVLLVLTGAAFVIRLKADENKARTQALTDRLSGLRNRTGLYLGLDELNAHAALEERDVVLLYLDLDGFKDVNDFYGHAVGDRLIRGVSAGLARLVTPNTMLARIGGDEFAIAFHGAVDGPEAERLIKSILDFFAEPFAIGERVAIVGASIGLAVSRKGAVGGEELLRRADVAMYRAKHAGRGRAMHYETLMDDDRDARREMEDALRAAVTRGEIDVVYQPIVKARGREIVGVEALARWYRGGTVPVPPDVFIPLAEATGVIDALGPLVLRRACEAARNWPEIGISINVSPAQFRNPYFPDQALAIIAEAGIEPSRVTLEITEGYFIQNPGRAKLVMDRLKAGGVRIALDDFGAGFSSVGYLIRFGFDRMKIDRSLTIAGELSVKGGAMLQATVALAASFDMPVTAEGVETGEQAAFLHLCGCDQLQGYFFGKPMSEKAIGDLLAPPEAVQAAAS</sequence>
<dbReference type="InterPro" id="IPR052155">
    <property type="entry name" value="Biofilm_reg_signaling"/>
</dbReference>
<dbReference type="Gene3D" id="3.30.70.270">
    <property type="match status" value="1"/>
</dbReference>
<dbReference type="Pfam" id="PF00990">
    <property type="entry name" value="GGDEF"/>
    <property type="match status" value="1"/>
</dbReference>
<dbReference type="PROSITE" id="PS50887">
    <property type="entry name" value="GGDEF"/>
    <property type="match status" value="1"/>
</dbReference>
<dbReference type="PANTHER" id="PTHR44757">
    <property type="entry name" value="DIGUANYLATE CYCLASE DGCP"/>
    <property type="match status" value="1"/>
</dbReference>
<evidence type="ECO:0000256" key="1">
    <source>
        <dbReference type="SAM" id="Phobius"/>
    </source>
</evidence>
<dbReference type="InterPro" id="IPR007892">
    <property type="entry name" value="CHASE4"/>
</dbReference>
<dbReference type="RefSeq" id="WP_160860916.1">
    <property type="nucleotide sequence ID" value="NZ_WUMK01000007.1"/>
</dbReference>
<dbReference type="SUPFAM" id="SSF55073">
    <property type="entry name" value="Nucleotide cyclase"/>
    <property type="match status" value="1"/>
</dbReference>
<evidence type="ECO:0000313" key="4">
    <source>
        <dbReference type="EMBL" id="MXN47395.1"/>
    </source>
</evidence>
<evidence type="ECO:0000313" key="5">
    <source>
        <dbReference type="Proteomes" id="UP000435802"/>
    </source>
</evidence>
<dbReference type="CDD" id="cd01949">
    <property type="entry name" value="GGDEF"/>
    <property type="match status" value="1"/>
</dbReference>
<protein>
    <submittedName>
        <fullName evidence="4">EAL domain-containing protein</fullName>
    </submittedName>
</protein>
<dbReference type="AlphaFoldDB" id="A0A6N8SEA1"/>
<dbReference type="CDD" id="cd01948">
    <property type="entry name" value="EAL"/>
    <property type="match status" value="1"/>
</dbReference>
<dbReference type="InterPro" id="IPR029787">
    <property type="entry name" value="Nucleotide_cyclase"/>
</dbReference>
<dbReference type="SUPFAM" id="SSF141868">
    <property type="entry name" value="EAL domain-like"/>
    <property type="match status" value="1"/>
</dbReference>
<dbReference type="Pfam" id="PF05228">
    <property type="entry name" value="CHASE4"/>
    <property type="match status" value="1"/>
</dbReference>
<gene>
    <name evidence="4" type="ORF">GR138_19530</name>
</gene>
<accession>A0A6N8SEA1</accession>
<feature type="domain" description="GGDEF" evidence="3">
    <location>
        <begin position="333"/>
        <end position="466"/>
    </location>
</feature>
<dbReference type="Pfam" id="PF00563">
    <property type="entry name" value="EAL"/>
    <property type="match status" value="1"/>
</dbReference>
<proteinExistence type="predicted"/>
<dbReference type="SMART" id="SM00052">
    <property type="entry name" value="EAL"/>
    <property type="match status" value="1"/>
</dbReference>
<keyword evidence="1" id="KW-0812">Transmembrane</keyword>
<dbReference type="InterPro" id="IPR043128">
    <property type="entry name" value="Rev_trsase/Diguanyl_cyclase"/>
</dbReference>
<keyword evidence="1" id="KW-0472">Membrane</keyword>
<evidence type="ECO:0000259" key="3">
    <source>
        <dbReference type="PROSITE" id="PS50887"/>
    </source>
</evidence>
<feature type="transmembrane region" description="Helical" evidence="1">
    <location>
        <begin position="21"/>
        <end position="46"/>
    </location>
</feature>
<organism evidence="4 5">
    <name type="scientific">Shinella kummerowiae</name>
    <dbReference type="NCBI Taxonomy" id="417745"/>
    <lineage>
        <taxon>Bacteria</taxon>
        <taxon>Pseudomonadati</taxon>
        <taxon>Pseudomonadota</taxon>
        <taxon>Alphaproteobacteria</taxon>
        <taxon>Hyphomicrobiales</taxon>
        <taxon>Rhizobiaceae</taxon>
        <taxon>Shinella</taxon>
    </lineage>
</organism>
<dbReference type="NCBIfam" id="TIGR00254">
    <property type="entry name" value="GGDEF"/>
    <property type="match status" value="1"/>
</dbReference>
<name>A0A6N8SEA1_9HYPH</name>